<dbReference type="GO" id="GO:0016020">
    <property type="term" value="C:membrane"/>
    <property type="evidence" value="ECO:0007669"/>
    <property type="project" value="UniProtKB-SubCell"/>
</dbReference>
<feature type="signal peptide" evidence="12">
    <location>
        <begin position="1"/>
        <end position="25"/>
    </location>
</feature>
<dbReference type="FunFam" id="1.10.630.10:FF:000022">
    <property type="entry name" value="Taxadiene 5-alpha hydroxylase"/>
    <property type="match status" value="1"/>
</dbReference>
<protein>
    <recommendedName>
        <fullName evidence="15">Cytochrome P450</fullName>
    </recommendedName>
</protein>
<dbReference type="CDD" id="cd11043">
    <property type="entry name" value="CYP90-like"/>
    <property type="match status" value="1"/>
</dbReference>
<dbReference type="OrthoDB" id="3945418at2759"/>
<dbReference type="EMBL" id="WJXA01000551">
    <property type="protein sequence ID" value="KAF7112251.1"/>
    <property type="molecule type" value="Genomic_DNA"/>
</dbReference>
<proteinExistence type="inferred from homology"/>
<evidence type="ECO:0000313" key="13">
    <source>
        <dbReference type="EMBL" id="KAF7112251.1"/>
    </source>
</evidence>
<keyword evidence="11" id="KW-0503">Monooxygenase</keyword>
<keyword evidence="7 11" id="KW-0560">Oxidoreductase</keyword>
<dbReference type="PROSITE" id="PS00086">
    <property type="entry name" value="CYTOCHROME_P450"/>
    <property type="match status" value="1"/>
</dbReference>
<keyword evidence="8 10" id="KW-0408">Iron</keyword>
<keyword evidence="5 10" id="KW-0479">Metal-binding</keyword>
<evidence type="ECO:0000256" key="3">
    <source>
        <dbReference type="ARBA" id="ARBA00010617"/>
    </source>
</evidence>
<dbReference type="InterPro" id="IPR036396">
    <property type="entry name" value="Cyt_P450_sf"/>
</dbReference>
<dbReference type="Proteomes" id="UP000626092">
    <property type="component" value="Unassembled WGS sequence"/>
</dbReference>
<evidence type="ECO:0000256" key="1">
    <source>
        <dbReference type="ARBA" id="ARBA00001971"/>
    </source>
</evidence>
<dbReference type="SUPFAM" id="SSF48264">
    <property type="entry name" value="Cytochrome P450"/>
    <property type="match status" value="1"/>
</dbReference>
<dbReference type="PANTHER" id="PTHR24286">
    <property type="entry name" value="CYTOCHROME P450 26"/>
    <property type="match status" value="1"/>
</dbReference>
<evidence type="ECO:0000256" key="2">
    <source>
        <dbReference type="ARBA" id="ARBA00004167"/>
    </source>
</evidence>
<dbReference type="GO" id="GO:0016125">
    <property type="term" value="P:sterol metabolic process"/>
    <property type="evidence" value="ECO:0007669"/>
    <property type="project" value="TreeGrafter"/>
</dbReference>
<sequence>MNPFLTLFIFFAPILFLLMRRKSTSERLPPGSLGLPIIGQSLVFLRELKANTAEKWLEERVTKYGPVSKLSLFGKPTVFIHGKAANKFVFSSDSRAIANQQPDSFRMIIGERNVLELSGEDHKRVRDALMSFLKPECLKQYVEKMDREVRRHLELHWEGQQMVTVLPLMKTLAFDMICSLLCGIEHGSRRDDLSTCVKLLVDGMWSVPLNFPFTRYYRGLRASARLQNMLKDLVREKRVELEQEGVSSHQDLISCLVSIRGQDNGESLSEDEIVHNVVAVMFAGQETTATLITFIIRVLANEPAIYAGVVQEQEEIAKGKVPGELLTWEDIAKMKYTWKVALETLRMVPPVFGGFRKTLKDIEYGGFIIPKGWQIFWATRMTHMDGGIFEEPSKFDPTRFENQASVPSYCFIPFGGGPRICPGYEFAKIETLVAIHNLVTRFTWKLCCNDDGFSWIPTPVPPKGLPIEIMPKKTLRI</sequence>
<evidence type="ECO:0008006" key="15">
    <source>
        <dbReference type="Google" id="ProtNLM"/>
    </source>
</evidence>
<dbReference type="PRINTS" id="PR00463">
    <property type="entry name" value="EP450I"/>
</dbReference>
<gene>
    <name evidence="13" type="ORF">RHSIM_RhsimUnG0251400</name>
</gene>
<evidence type="ECO:0000256" key="5">
    <source>
        <dbReference type="ARBA" id="ARBA00022723"/>
    </source>
</evidence>
<evidence type="ECO:0000256" key="4">
    <source>
        <dbReference type="ARBA" id="ARBA00022692"/>
    </source>
</evidence>
<dbReference type="AlphaFoldDB" id="A0A834FTA9"/>
<name>A0A834FTA9_RHOSS</name>
<keyword evidence="10 11" id="KW-0349">Heme</keyword>
<dbReference type="Pfam" id="PF00067">
    <property type="entry name" value="p450"/>
    <property type="match status" value="1"/>
</dbReference>
<feature type="chain" id="PRO_5032294960" description="Cytochrome P450" evidence="12">
    <location>
        <begin position="26"/>
        <end position="477"/>
    </location>
</feature>
<dbReference type="InterPro" id="IPR001128">
    <property type="entry name" value="Cyt_P450"/>
</dbReference>
<dbReference type="InterPro" id="IPR017972">
    <property type="entry name" value="Cyt_P450_CS"/>
</dbReference>
<comment type="caution">
    <text evidence="13">The sequence shown here is derived from an EMBL/GenBank/DDBJ whole genome shotgun (WGS) entry which is preliminary data.</text>
</comment>
<feature type="binding site" description="axial binding residue" evidence="10">
    <location>
        <position position="421"/>
    </location>
    <ligand>
        <name>heme</name>
        <dbReference type="ChEBI" id="CHEBI:30413"/>
    </ligand>
    <ligandPart>
        <name>Fe</name>
        <dbReference type="ChEBI" id="CHEBI:18248"/>
    </ligandPart>
</feature>
<dbReference type="GO" id="GO:0005506">
    <property type="term" value="F:iron ion binding"/>
    <property type="evidence" value="ECO:0007669"/>
    <property type="project" value="InterPro"/>
</dbReference>
<comment type="similarity">
    <text evidence="3 11">Belongs to the cytochrome P450 family.</text>
</comment>
<evidence type="ECO:0000256" key="11">
    <source>
        <dbReference type="RuleBase" id="RU000461"/>
    </source>
</evidence>
<evidence type="ECO:0000313" key="14">
    <source>
        <dbReference type="Proteomes" id="UP000626092"/>
    </source>
</evidence>
<comment type="subcellular location">
    <subcellularLocation>
        <location evidence="2">Membrane</location>
        <topology evidence="2">Single-pass membrane protein</topology>
    </subcellularLocation>
</comment>
<accession>A0A834FTA9</accession>
<evidence type="ECO:0000256" key="10">
    <source>
        <dbReference type="PIRSR" id="PIRSR602401-1"/>
    </source>
</evidence>
<dbReference type="GO" id="GO:0016705">
    <property type="term" value="F:oxidoreductase activity, acting on paired donors, with incorporation or reduction of molecular oxygen"/>
    <property type="evidence" value="ECO:0007669"/>
    <property type="project" value="InterPro"/>
</dbReference>
<evidence type="ECO:0000256" key="7">
    <source>
        <dbReference type="ARBA" id="ARBA00023002"/>
    </source>
</evidence>
<keyword evidence="6" id="KW-1133">Transmembrane helix</keyword>
<evidence type="ECO:0000256" key="9">
    <source>
        <dbReference type="ARBA" id="ARBA00023136"/>
    </source>
</evidence>
<organism evidence="13 14">
    <name type="scientific">Rhododendron simsii</name>
    <name type="common">Sims's rhododendron</name>
    <dbReference type="NCBI Taxonomy" id="118357"/>
    <lineage>
        <taxon>Eukaryota</taxon>
        <taxon>Viridiplantae</taxon>
        <taxon>Streptophyta</taxon>
        <taxon>Embryophyta</taxon>
        <taxon>Tracheophyta</taxon>
        <taxon>Spermatophyta</taxon>
        <taxon>Magnoliopsida</taxon>
        <taxon>eudicotyledons</taxon>
        <taxon>Gunneridae</taxon>
        <taxon>Pentapetalae</taxon>
        <taxon>asterids</taxon>
        <taxon>Ericales</taxon>
        <taxon>Ericaceae</taxon>
        <taxon>Ericoideae</taxon>
        <taxon>Rhodoreae</taxon>
        <taxon>Rhododendron</taxon>
    </lineage>
</organism>
<keyword evidence="9" id="KW-0472">Membrane</keyword>
<keyword evidence="14" id="KW-1185">Reference proteome</keyword>
<dbReference type="GO" id="GO:0004497">
    <property type="term" value="F:monooxygenase activity"/>
    <property type="evidence" value="ECO:0007669"/>
    <property type="project" value="UniProtKB-KW"/>
</dbReference>
<comment type="cofactor">
    <cofactor evidence="1 10">
        <name>heme</name>
        <dbReference type="ChEBI" id="CHEBI:30413"/>
    </cofactor>
</comment>
<dbReference type="PANTHER" id="PTHR24286:SF190">
    <property type="entry name" value="CYTOCHROME P450"/>
    <property type="match status" value="1"/>
</dbReference>
<keyword evidence="12" id="KW-0732">Signal</keyword>
<evidence type="ECO:0000256" key="6">
    <source>
        <dbReference type="ARBA" id="ARBA00022989"/>
    </source>
</evidence>
<dbReference type="GO" id="GO:0020037">
    <property type="term" value="F:heme binding"/>
    <property type="evidence" value="ECO:0007669"/>
    <property type="project" value="InterPro"/>
</dbReference>
<reference evidence="13" key="1">
    <citation type="submission" date="2019-11" db="EMBL/GenBank/DDBJ databases">
        <authorList>
            <person name="Liu Y."/>
            <person name="Hou J."/>
            <person name="Li T.-Q."/>
            <person name="Guan C.-H."/>
            <person name="Wu X."/>
            <person name="Wu H.-Z."/>
            <person name="Ling F."/>
            <person name="Zhang R."/>
            <person name="Shi X.-G."/>
            <person name="Ren J.-P."/>
            <person name="Chen E.-F."/>
            <person name="Sun J.-M."/>
        </authorList>
    </citation>
    <scope>NUCLEOTIDE SEQUENCE</scope>
    <source>
        <strain evidence="13">Adult_tree_wgs_1</strain>
        <tissue evidence="13">Leaves</tissue>
    </source>
</reference>
<evidence type="ECO:0000256" key="12">
    <source>
        <dbReference type="SAM" id="SignalP"/>
    </source>
</evidence>
<keyword evidence="4" id="KW-0812">Transmembrane</keyword>
<dbReference type="PRINTS" id="PR00385">
    <property type="entry name" value="P450"/>
</dbReference>
<evidence type="ECO:0000256" key="8">
    <source>
        <dbReference type="ARBA" id="ARBA00023004"/>
    </source>
</evidence>
<dbReference type="InterPro" id="IPR002401">
    <property type="entry name" value="Cyt_P450_E_grp-I"/>
</dbReference>
<dbReference type="Gene3D" id="1.10.630.10">
    <property type="entry name" value="Cytochrome P450"/>
    <property type="match status" value="1"/>
</dbReference>